<dbReference type="Pfam" id="PF00651">
    <property type="entry name" value="BTB"/>
    <property type="match status" value="1"/>
</dbReference>
<dbReference type="PANTHER" id="PTHR46105:SF28">
    <property type="entry name" value="ZINC FINGER PROTEIN 37-LIKE"/>
    <property type="match status" value="1"/>
</dbReference>
<evidence type="ECO:0000259" key="1">
    <source>
        <dbReference type="PROSITE" id="PS50097"/>
    </source>
</evidence>
<evidence type="ECO:0000313" key="3">
    <source>
        <dbReference type="Proteomes" id="UP000694428"/>
    </source>
</evidence>
<protein>
    <recommendedName>
        <fullName evidence="1">BTB domain-containing protein</fullName>
    </recommendedName>
</protein>
<dbReference type="InterPro" id="IPR050457">
    <property type="entry name" value="ZnFinger_BTB_dom_contain"/>
</dbReference>
<dbReference type="GO" id="GO:0000981">
    <property type="term" value="F:DNA-binding transcription factor activity, RNA polymerase II-specific"/>
    <property type="evidence" value="ECO:0007669"/>
    <property type="project" value="TreeGrafter"/>
</dbReference>
<dbReference type="SUPFAM" id="SSF54695">
    <property type="entry name" value="POZ domain"/>
    <property type="match status" value="1"/>
</dbReference>
<name>A0A8C9FH81_PAVCR</name>
<dbReference type="AlphaFoldDB" id="A0A8C9FH81"/>
<dbReference type="Gene3D" id="3.30.710.10">
    <property type="entry name" value="Potassium Channel Kv1.1, Chain A"/>
    <property type="match status" value="1"/>
</dbReference>
<keyword evidence="3" id="KW-1185">Reference proteome</keyword>
<dbReference type="InterPro" id="IPR000210">
    <property type="entry name" value="BTB/POZ_dom"/>
</dbReference>
<proteinExistence type="predicted"/>
<dbReference type="PANTHER" id="PTHR46105">
    <property type="entry name" value="AGAP004733-PA"/>
    <property type="match status" value="1"/>
</dbReference>
<sequence length="56" mass="6437">MDPFHACSILQQLKTMYDEGQLTDIVVEVDHGKTFSCHRNVLAAISPYFRYSSLLF</sequence>
<evidence type="ECO:0000313" key="2">
    <source>
        <dbReference type="Ensembl" id="ENSPSTP00000014932.1"/>
    </source>
</evidence>
<dbReference type="PROSITE" id="PS50097">
    <property type="entry name" value="BTB"/>
    <property type="match status" value="1"/>
</dbReference>
<feature type="domain" description="BTB" evidence="1">
    <location>
        <begin position="23"/>
        <end position="50"/>
    </location>
</feature>
<dbReference type="Proteomes" id="UP000694428">
    <property type="component" value="Unplaced"/>
</dbReference>
<dbReference type="Ensembl" id="ENSPSTT00000015669.1">
    <property type="protein sequence ID" value="ENSPSTP00000014932.1"/>
    <property type="gene ID" value="ENSPSTG00000010570.1"/>
</dbReference>
<reference evidence="2" key="1">
    <citation type="submission" date="2025-05" db="UniProtKB">
        <authorList>
            <consortium name="Ensembl"/>
        </authorList>
    </citation>
    <scope>IDENTIFICATION</scope>
</reference>
<dbReference type="GO" id="GO:0000978">
    <property type="term" value="F:RNA polymerase II cis-regulatory region sequence-specific DNA binding"/>
    <property type="evidence" value="ECO:0007669"/>
    <property type="project" value="TreeGrafter"/>
</dbReference>
<dbReference type="Ensembl" id="ENSPSTT00000004560.1">
    <property type="protein sequence ID" value="ENSPSTP00000004338.1"/>
    <property type="gene ID" value="ENSPSTG00000003145.1"/>
</dbReference>
<dbReference type="InterPro" id="IPR011333">
    <property type="entry name" value="SKP1/BTB/POZ_sf"/>
</dbReference>
<accession>A0A8C9FH81</accession>
<organism evidence="2 3">
    <name type="scientific">Pavo cristatus</name>
    <name type="common">Indian peafowl</name>
    <name type="synonym">Blue peafowl</name>
    <dbReference type="NCBI Taxonomy" id="9049"/>
    <lineage>
        <taxon>Eukaryota</taxon>
        <taxon>Metazoa</taxon>
        <taxon>Chordata</taxon>
        <taxon>Craniata</taxon>
        <taxon>Vertebrata</taxon>
        <taxon>Euteleostomi</taxon>
        <taxon>Archelosauria</taxon>
        <taxon>Archosauria</taxon>
        <taxon>Dinosauria</taxon>
        <taxon>Saurischia</taxon>
        <taxon>Theropoda</taxon>
        <taxon>Coelurosauria</taxon>
        <taxon>Aves</taxon>
        <taxon>Neognathae</taxon>
        <taxon>Galloanserae</taxon>
        <taxon>Galliformes</taxon>
        <taxon>Phasianidae</taxon>
        <taxon>Phasianinae</taxon>
        <taxon>Pavo</taxon>
    </lineage>
</organism>